<evidence type="ECO:0000256" key="1">
    <source>
        <dbReference type="SAM" id="Coils"/>
    </source>
</evidence>
<dbReference type="EMBL" id="JARTLD010000029">
    <property type="protein sequence ID" value="MED5018009.1"/>
    <property type="molecule type" value="Genomic_DNA"/>
</dbReference>
<keyword evidence="4" id="KW-1185">Reference proteome</keyword>
<keyword evidence="2" id="KW-0812">Transmembrane</keyword>
<feature type="coiled-coil region" evidence="1">
    <location>
        <begin position="61"/>
        <end position="120"/>
    </location>
</feature>
<evidence type="ECO:0000313" key="4">
    <source>
        <dbReference type="Proteomes" id="UP001343257"/>
    </source>
</evidence>
<name>A0ABU6PSZ9_9BACL</name>
<comment type="caution">
    <text evidence="3">The sequence shown here is derived from an EMBL/GenBank/DDBJ whole genome shotgun (WGS) entry which is preliminary data.</text>
</comment>
<gene>
    <name evidence="3" type="ORF">P9847_11920</name>
</gene>
<sequence>MTVLLAGLGLVTRTYAASGTEVTGAKQAAHGTWYWLVYSAAILLVGFAIYVMSGARMKRRVNMLRAALQAELDKINSLLAEKYGSDLTDPRAGHVQESRVKELNELKSRLTADLKELNSTDVSVFNLAGLSGIAKRFTSEKRAIRARLQKI</sequence>
<keyword evidence="2" id="KW-0472">Membrane</keyword>
<proteinExistence type="predicted"/>
<evidence type="ECO:0000313" key="3">
    <source>
        <dbReference type="EMBL" id="MED5018009.1"/>
    </source>
</evidence>
<keyword evidence="2" id="KW-1133">Transmembrane helix</keyword>
<keyword evidence="1" id="KW-0175">Coiled coil</keyword>
<evidence type="ECO:0000256" key="2">
    <source>
        <dbReference type="SAM" id="Phobius"/>
    </source>
</evidence>
<organism evidence="3 4">
    <name type="scientific">Paenibacillus chibensis</name>
    <dbReference type="NCBI Taxonomy" id="59846"/>
    <lineage>
        <taxon>Bacteria</taxon>
        <taxon>Bacillati</taxon>
        <taxon>Bacillota</taxon>
        <taxon>Bacilli</taxon>
        <taxon>Bacillales</taxon>
        <taxon>Paenibacillaceae</taxon>
        <taxon>Paenibacillus</taxon>
    </lineage>
</organism>
<accession>A0ABU6PSZ9</accession>
<reference evidence="3 4" key="1">
    <citation type="submission" date="2023-03" db="EMBL/GenBank/DDBJ databases">
        <title>Bacillus Genome Sequencing.</title>
        <authorList>
            <person name="Dunlap C."/>
        </authorList>
    </citation>
    <scope>NUCLEOTIDE SEQUENCE [LARGE SCALE GENOMIC DNA]</scope>
    <source>
        <strain evidence="3 4">NRS-52</strain>
    </source>
</reference>
<feature type="transmembrane region" description="Helical" evidence="2">
    <location>
        <begin position="32"/>
        <end position="53"/>
    </location>
</feature>
<dbReference type="RefSeq" id="WP_328278064.1">
    <property type="nucleotide sequence ID" value="NZ_JARTLD010000029.1"/>
</dbReference>
<dbReference type="Proteomes" id="UP001343257">
    <property type="component" value="Unassembled WGS sequence"/>
</dbReference>
<protein>
    <submittedName>
        <fullName evidence="3">Uncharacterized protein</fullName>
    </submittedName>
</protein>